<dbReference type="EMBL" id="UARK01000003">
    <property type="protein sequence ID" value="SPW27896.1"/>
    <property type="molecule type" value="Genomic_DNA"/>
</dbReference>
<dbReference type="InterPro" id="IPR036956">
    <property type="entry name" value="Impact_N_sf"/>
</dbReference>
<feature type="region of interest" description="Disordered" evidence="2">
    <location>
        <begin position="1"/>
        <end position="20"/>
    </location>
</feature>
<dbReference type="PANTHER" id="PTHR16301">
    <property type="entry name" value="IMPACT-RELATED"/>
    <property type="match status" value="1"/>
</dbReference>
<dbReference type="RefSeq" id="WP_005525800.1">
    <property type="nucleotide sequence ID" value="NZ_CP050134.2"/>
</dbReference>
<feature type="domain" description="UPF0029" evidence="4">
    <location>
        <begin position="151"/>
        <end position="208"/>
    </location>
</feature>
<feature type="domain" description="Impact N-terminal" evidence="3">
    <location>
        <begin position="28"/>
        <end position="133"/>
    </location>
</feature>
<comment type="caution">
    <text evidence="5">The sequence shown here is derived from an EMBL/GenBank/DDBJ whole genome shotgun (WGS) entry which is preliminary data.</text>
</comment>
<dbReference type="InterPro" id="IPR001498">
    <property type="entry name" value="Impact_N"/>
</dbReference>
<dbReference type="Pfam" id="PF09186">
    <property type="entry name" value="DUF1949"/>
    <property type="match status" value="1"/>
</dbReference>
<dbReference type="InterPro" id="IPR020568">
    <property type="entry name" value="Ribosomal_Su5_D2-typ_SF"/>
</dbReference>
<name>A0A6H9XR80_9CORY</name>
<evidence type="ECO:0000259" key="3">
    <source>
        <dbReference type="Pfam" id="PF01205"/>
    </source>
</evidence>
<evidence type="ECO:0000313" key="5">
    <source>
        <dbReference type="EMBL" id="SPW27896.1"/>
    </source>
</evidence>
<sequence length="220" mass="23669">MPTDATNPANSYRRPAARHETTHTLEIKRSKFITFITRIETEAQARDFISDLKNRYPDARHHCSAYIYHVDGANPVERSSDDGEPSGTAGTPMLDALRGSGLLDIAAVTVRYFGGIKLGAGGLVHAYSDSVLTCLTHVPTVTRSRKELYLVELPFDIAGRVEATLRTTTDITVIAADYTAAGVTLTLATDPETSEQLNGTMSALTAGQATLVAAGTDWVE</sequence>
<dbReference type="GeneID" id="84574242"/>
<dbReference type="InterPro" id="IPR015269">
    <property type="entry name" value="UPF0029_Impact_C"/>
</dbReference>
<evidence type="ECO:0000259" key="4">
    <source>
        <dbReference type="Pfam" id="PF09186"/>
    </source>
</evidence>
<accession>A0A6H9XR80</accession>
<evidence type="ECO:0000313" key="6">
    <source>
        <dbReference type="Proteomes" id="UP000249886"/>
    </source>
</evidence>
<dbReference type="Proteomes" id="UP000249886">
    <property type="component" value="Unassembled WGS sequence"/>
</dbReference>
<reference evidence="5 6" key="1">
    <citation type="submission" date="2018-06" db="EMBL/GenBank/DDBJ databases">
        <authorList>
            <consortium name="Pathogen Informatics"/>
            <person name="Doyle S."/>
        </authorList>
    </citation>
    <scope>NUCLEOTIDE SEQUENCE [LARGE SCALE GENOMIC DNA]</scope>
    <source>
        <strain evidence="5 6">NCTC10254</strain>
    </source>
</reference>
<dbReference type="AlphaFoldDB" id="A0A6H9XR80"/>
<organism evidence="5 6">
    <name type="scientific">Corynebacterium matruchotii</name>
    <dbReference type="NCBI Taxonomy" id="43768"/>
    <lineage>
        <taxon>Bacteria</taxon>
        <taxon>Bacillati</taxon>
        <taxon>Actinomycetota</taxon>
        <taxon>Actinomycetes</taxon>
        <taxon>Mycobacteriales</taxon>
        <taxon>Corynebacteriaceae</taxon>
        <taxon>Corynebacterium</taxon>
    </lineage>
</organism>
<comment type="similarity">
    <text evidence="1">Belongs to the IMPACT family.</text>
</comment>
<dbReference type="Gene3D" id="3.30.230.30">
    <property type="entry name" value="Impact, N-terminal domain"/>
    <property type="match status" value="1"/>
</dbReference>
<protein>
    <submittedName>
        <fullName evidence="5">IMPACT family member yigZ</fullName>
    </submittedName>
</protein>
<dbReference type="InterPro" id="IPR023582">
    <property type="entry name" value="Impact"/>
</dbReference>
<dbReference type="Pfam" id="PF01205">
    <property type="entry name" value="Impact_N"/>
    <property type="match status" value="1"/>
</dbReference>
<evidence type="ECO:0000256" key="1">
    <source>
        <dbReference type="ARBA" id="ARBA00007665"/>
    </source>
</evidence>
<dbReference type="PANTHER" id="PTHR16301:SF20">
    <property type="entry name" value="IMPACT FAMILY MEMBER YIGZ"/>
    <property type="match status" value="1"/>
</dbReference>
<dbReference type="NCBIfam" id="TIGR00257">
    <property type="entry name" value="IMPACT_YIGZ"/>
    <property type="match status" value="1"/>
</dbReference>
<dbReference type="Gene3D" id="3.30.70.240">
    <property type="match status" value="1"/>
</dbReference>
<proteinExistence type="inferred from homology"/>
<feature type="compositionally biased region" description="Polar residues" evidence="2">
    <location>
        <begin position="1"/>
        <end position="10"/>
    </location>
</feature>
<gene>
    <name evidence="5" type="primary">yigZ</name>
    <name evidence="5" type="ORF">NCTC10254_01090</name>
</gene>
<dbReference type="InterPro" id="IPR015796">
    <property type="entry name" value="Impact_YigZ-like"/>
</dbReference>
<dbReference type="GO" id="GO:0006446">
    <property type="term" value="P:regulation of translational initiation"/>
    <property type="evidence" value="ECO:0007669"/>
    <property type="project" value="TreeGrafter"/>
</dbReference>
<evidence type="ECO:0000256" key="2">
    <source>
        <dbReference type="SAM" id="MobiDB-lite"/>
    </source>
</evidence>
<dbReference type="GO" id="GO:0005737">
    <property type="term" value="C:cytoplasm"/>
    <property type="evidence" value="ECO:0007669"/>
    <property type="project" value="TreeGrafter"/>
</dbReference>
<dbReference type="SUPFAM" id="SSF54211">
    <property type="entry name" value="Ribosomal protein S5 domain 2-like"/>
    <property type="match status" value="1"/>
</dbReference>